<evidence type="ECO:0000313" key="2">
    <source>
        <dbReference type="EMBL" id="RIA83235.1"/>
    </source>
</evidence>
<dbReference type="Gene3D" id="2.60.40.640">
    <property type="match status" value="1"/>
</dbReference>
<dbReference type="OrthoDB" id="2333384at2759"/>
<name>A0A397SG72_9GLOM</name>
<dbReference type="STRING" id="658196.A0A397SG72"/>
<dbReference type="InterPro" id="IPR014756">
    <property type="entry name" value="Ig_E-set"/>
</dbReference>
<dbReference type="GO" id="GO:0070086">
    <property type="term" value="P:ubiquitin-dependent endocytosis"/>
    <property type="evidence" value="ECO:0007669"/>
    <property type="project" value="TreeGrafter"/>
</dbReference>
<dbReference type="GO" id="GO:0031625">
    <property type="term" value="F:ubiquitin protein ligase binding"/>
    <property type="evidence" value="ECO:0007669"/>
    <property type="project" value="TreeGrafter"/>
</dbReference>
<dbReference type="AlphaFoldDB" id="A0A397SG72"/>
<gene>
    <name evidence="2" type="ORF">C1645_469656</name>
</gene>
<dbReference type="GO" id="GO:0005829">
    <property type="term" value="C:cytosol"/>
    <property type="evidence" value="ECO:0007669"/>
    <property type="project" value="TreeGrafter"/>
</dbReference>
<dbReference type="SUPFAM" id="SSF81296">
    <property type="entry name" value="E set domains"/>
    <property type="match status" value="1"/>
</dbReference>
<evidence type="ECO:0000313" key="3">
    <source>
        <dbReference type="Proteomes" id="UP000265703"/>
    </source>
</evidence>
<dbReference type="GO" id="GO:0030674">
    <property type="term" value="F:protein-macromolecule adaptor activity"/>
    <property type="evidence" value="ECO:0007669"/>
    <property type="project" value="TreeGrafter"/>
</dbReference>
<accession>A0A397SG72</accession>
<dbReference type="GO" id="GO:0005886">
    <property type="term" value="C:plasma membrane"/>
    <property type="evidence" value="ECO:0007669"/>
    <property type="project" value="TreeGrafter"/>
</dbReference>
<comment type="caution">
    <text evidence="2">The sequence shown here is derived from an EMBL/GenBank/DDBJ whole genome shotgun (WGS) entry which is preliminary data.</text>
</comment>
<dbReference type="InterPro" id="IPR011021">
    <property type="entry name" value="Arrestin-like_N"/>
</dbReference>
<dbReference type="Pfam" id="PF00339">
    <property type="entry name" value="Arrestin_N"/>
    <property type="match status" value="1"/>
</dbReference>
<sequence length="372" mass="42804">MHGSQTESVGCVLRGQLVLAITEPTKFKEIRLFFQGNSKVGWLDGEGIGQYYKGEEKILYQHDWIFLPGDKDYHVLKPDNYHWDFELILPGTLPETIEECKYGSIKYILKAVAERNTFALNLHTQRKVTIVRSLLPDSLEYMQTAVVTHNWRNKIQYEFSMNSKVFRLGDKIPIFLELKSIDENFKFQTISCMFKEYATYSIGAIQKTHAKVIKIVSADVNSFSRDMNSWNHFMEISIPNNLTYCLYDTQNDIIRIKHQLKFFMTFFNIVNNIHFELRTYLSIIITPASCYSNDMNLPAYGENCVNTTNIEDDQISTSPLSNFSSTCSLVESIHEIEEMSKLPSYRSIASLIPVPLADSSLPPTYDASVNPR</sequence>
<dbReference type="Pfam" id="PF02752">
    <property type="entry name" value="Arrestin_C"/>
    <property type="match status" value="1"/>
</dbReference>
<dbReference type="PANTHER" id="PTHR11188">
    <property type="entry name" value="ARRESTIN DOMAIN CONTAINING PROTEIN"/>
    <property type="match status" value="1"/>
</dbReference>
<dbReference type="InterPro" id="IPR011022">
    <property type="entry name" value="Arrestin_C-like"/>
</dbReference>
<dbReference type="Proteomes" id="UP000265703">
    <property type="component" value="Unassembled WGS sequence"/>
</dbReference>
<dbReference type="SMART" id="SM01017">
    <property type="entry name" value="Arrestin_C"/>
    <property type="match status" value="1"/>
</dbReference>
<dbReference type="InterPro" id="IPR050357">
    <property type="entry name" value="Arrestin_domain-protein"/>
</dbReference>
<reference evidence="2 3" key="1">
    <citation type="submission" date="2018-06" db="EMBL/GenBank/DDBJ databases">
        <title>Comparative genomics reveals the genomic features of Rhizophagus irregularis, R. cerebriforme, R. diaphanum and Gigaspora rosea, and their symbiotic lifestyle signature.</title>
        <authorList>
            <person name="Morin E."/>
            <person name="San Clemente H."/>
            <person name="Chen E.C.H."/>
            <person name="De La Providencia I."/>
            <person name="Hainaut M."/>
            <person name="Kuo A."/>
            <person name="Kohler A."/>
            <person name="Murat C."/>
            <person name="Tang N."/>
            <person name="Roy S."/>
            <person name="Loubradou J."/>
            <person name="Henrissat B."/>
            <person name="Grigoriev I.V."/>
            <person name="Corradi N."/>
            <person name="Roux C."/>
            <person name="Martin F.M."/>
        </authorList>
    </citation>
    <scope>NUCLEOTIDE SEQUENCE [LARGE SCALE GENOMIC DNA]</scope>
    <source>
        <strain evidence="2 3">DAOM 227022</strain>
    </source>
</reference>
<dbReference type="PANTHER" id="PTHR11188:SF17">
    <property type="entry name" value="FI21816P1"/>
    <property type="match status" value="1"/>
</dbReference>
<evidence type="ECO:0000259" key="1">
    <source>
        <dbReference type="SMART" id="SM01017"/>
    </source>
</evidence>
<organism evidence="2 3">
    <name type="scientific">Glomus cerebriforme</name>
    <dbReference type="NCBI Taxonomy" id="658196"/>
    <lineage>
        <taxon>Eukaryota</taxon>
        <taxon>Fungi</taxon>
        <taxon>Fungi incertae sedis</taxon>
        <taxon>Mucoromycota</taxon>
        <taxon>Glomeromycotina</taxon>
        <taxon>Glomeromycetes</taxon>
        <taxon>Glomerales</taxon>
        <taxon>Glomeraceae</taxon>
        <taxon>Glomus</taxon>
    </lineage>
</organism>
<dbReference type="InterPro" id="IPR014752">
    <property type="entry name" value="Arrestin-like_C"/>
</dbReference>
<feature type="domain" description="Arrestin C-terminal-like" evidence="1">
    <location>
        <begin position="151"/>
        <end position="290"/>
    </location>
</feature>
<protein>
    <recommendedName>
        <fullName evidence="1">Arrestin C-terminal-like domain-containing protein</fullName>
    </recommendedName>
</protein>
<proteinExistence type="predicted"/>
<dbReference type="EMBL" id="QKYT01000588">
    <property type="protein sequence ID" value="RIA83235.1"/>
    <property type="molecule type" value="Genomic_DNA"/>
</dbReference>
<keyword evidence="3" id="KW-1185">Reference proteome</keyword>